<evidence type="ECO:0000256" key="3">
    <source>
        <dbReference type="ARBA" id="ARBA00022989"/>
    </source>
</evidence>
<evidence type="ECO:0000256" key="2">
    <source>
        <dbReference type="ARBA" id="ARBA00022692"/>
    </source>
</evidence>
<name>A0ABN1HZG9_9SPHN</name>
<evidence type="ECO:0000256" key="5">
    <source>
        <dbReference type="SAM" id="Phobius"/>
    </source>
</evidence>
<keyword evidence="3 5" id="KW-1133">Transmembrane helix</keyword>
<dbReference type="EMBL" id="BAAAES010000011">
    <property type="protein sequence ID" value="GAA0674925.1"/>
    <property type="molecule type" value="Genomic_DNA"/>
</dbReference>
<dbReference type="RefSeq" id="WP_163956697.1">
    <property type="nucleotide sequence ID" value="NZ_BAAAES010000011.1"/>
</dbReference>
<evidence type="ECO:0000256" key="4">
    <source>
        <dbReference type="ARBA" id="ARBA00023136"/>
    </source>
</evidence>
<accession>A0ABN1HZG9</accession>
<organism evidence="7 8">
    <name type="scientific">Sphingomonas insulae</name>
    <dbReference type="NCBI Taxonomy" id="424800"/>
    <lineage>
        <taxon>Bacteria</taxon>
        <taxon>Pseudomonadati</taxon>
        <taxon>Pseudomonadota</taxon>
        <taxon>Alphaproteobacteria</taxon>
        <taxon>Sphingomonadales</taxon>
        <taxon>Sphingomonadaceae</taxon>
        <taxon>Sphingomonas</taxon>
    </lineage>
</organism>
<dbReference type="InterPro" id="IPR003807">
    <property type="entry name" value="DUF202"/>
</dbReference>
<feature type="domain" description="DUF202" evidence="6">
    <location>
        <begin position="42"/>
        <end position="102"/>
    </location>
</feature>
<feature type="transmembrane region" description="Helical" evidence="5">
    <location>
        <begin position="122"/>
        <end position="144"/>
    </location>
</feature>
<protein>
    <recommendedName>
        <fullName evidence="6">DUF202 domain-containing protein</fullName>
    </recommendedName>
</protein>
<dbReference type="Pfam" id="PF02656">
    <property type="entry name" value="DUF202"/>
    <property type="match status" value="1"/>
</dbReference>
<proteinExistence type="predicted"/>
<evidence type="ECO:0000259" key="6">
    <source>
        <dbReference type="Pfam" id="PF02656"/>
    </source>
</evidence>
<comment type="subcellular location">
    <subcellularLocation>
        <location evidence="1">Endomembrane system</location>
        <topology evidence="1">Multi-pass membrane protein</topology>
    </subcellularLocation>
</comment>
<sequence>MDAPHDADRAHAKLAESASTLKDSAVQQVDSADRRTELAIDRTILAGERTYAAWVRTGLAALASGIGARALLSDVVFPWLATATGTMLILFSAFCFVAAVWREMGAGAPPPRPDIRRLPAALLLIVNGFLVLVSLAALVGIWSARS</sequence>
<keyword evidence="4 5" id="KW-0472">Membrane</keyword>
<gene>
    <name evidence="7" type="ORF">GCM10009102_28820</name>
</gene>
<keyword evidence="2 5" id="KW-0812">Transmembrane</keyword>
<comment type="caution">
    <text evidence="7">The sequence shown here is derived from an EMBL/GenBank/DDBJ whole genome shotgun (WGS) entry which is preliminary data.</text>
</comment>
<evidence type="ECO:0000313" key="8">
    <source>
        <dbReference type="Proteomes" id="UP001500238"/>
    </source>
</evidence>
<evidence type="ECO:0000256" key="1">
    <source>
        <dbReference type="ARBA" id="ARBA00004127"/>
    </source>
</evidence>
<reference evidence="7 8" key="1">
    <citation type="journal article" date="2019" name="Int. J. Syst. Evol. Microbiol.">
        <title>The Global Catalogue of Microorganisms (GCM) 10K type strain sequencing project: providing services to taxonomists for standard genome sequencing and annotation.</title>
        <authorList>
            <consortium name="The Broad Institute Genomics Platform"/>
            <consortium name="The Broad Institute Genome Sequencing Center for Infectious Disease"/>
            <person name="Wu L."/>
            <person name="Ma J."/>
        </authorList>
    </citation>
    <scope>NUCLEOTIDE SEQUENCE [LARGE SCALE GENOMIC DNA]</scope>
    <source>
        <strain evidence="7 8">JCM 14603</strain>
    </source>
</reference>
<dbReference type="Proteomes" id="UP001500238">
    <property type="component" value="Unassembled WGS sequence"/>
</dbReference>
<keyword evidence="8" id="KW-1185">Reference proteome</keyword>
<feature type="transmembrane region" description="Helical" evidence="5">
    <location>
        <begin position="77"/>
        <end position="101"/>
    </location>
</feature>
<evidence type="ECO:0000313" key="7">
    <source>
        <dbReference type="EMBL" id="GAA0674925.1"/>
    </source>
</evidence>